<reference evidence="3 4" key="1">
    <citation type="submission" date="2014-08" db="EMBL/GenBank/DDBJ databases">
        <title>Comparative genomics of the Paenibacillus odorifer group.</title>
        <authorList>
            <person name="den Bakker H.C."/>
            <person name="Tsai Y.-C."/>
            <person name="Martin N."/>
            <person name="Korlach J."/>
            <person name="Wiedmann M."/>
        </authorList>
    </citation>
    <scope>NUCLEOTIDE SEQUENCE [LARGE SCALE GENOMIC DNA]</scope>
    <source>
        <strain evidence="3 4">DSM 1735</strain>
    </source>
</reference>
<feature type="domain" description="BIG2" evidence="2">
    <location>
        <begin position="389"/>
        <end position="470"/>
    </location>
</feature>
<dbReference type="AlphaFoldDB" id="A0A089HUF9"/>
<evidence type="ECO:0000313" key="4">
    <source>
        <dbReference type="Proteomes" id="UP000029409"/>
    </source>
</evidence>
<evidence type="ECO:0000259" key="2">
    <source>
        <dbReference type="SMART" id="SM00635"/>
    </source>
</evidence>
<dbReference type="KEGG" id="pdu:PDUR_20185"/>
<sequence>MLSNKKMTHWVLLITLFVSILFPTGTAGAAAGDVNSIEFDNASKVELTVGQTPKQLKVLAAVEGSSSKKDITAAAVWTSSDSGVVTVSGGLLTPKGSGSAIVKATYNNSLATIEVSVSYPYKNLKLEHEGTGSYKLGDSGSLLQVTATASGGASETAVNDVTDDAEWSSSNGNVLTVSDGLLTLVGEGSATVTAKYKGLTASFKATVVLPYSGLEIRSGGAAVDELEMLIGDDAVSLSAYTKASEQSDVKNVTADANWTSSNTSAVTVENGAMKAIGIGKATIKANYLGVSQSVDVYVRAPYEALLLTPSGDQTLFIGETLKMKAEVRNAANSTIDVTSDANFSLDNKLTAALSTGAETVITAKAAGTSPVKAEYKGSSKSFKLTVYPTLSAMKADSTKLELYTGDTAGLPKVSGTKLDESTVDISQEIEWTSANEDIAMIKDGKISAVSAGTVHLTGKWKEAQTVSSKADIRSKSVDVVLTVKDKVLVLIGPEDNLGLVTGEEAQLPEVNAVMENGDEKDVTDEIAWTLSGSNAVIKQTSSGKVIKGLVKGSATLKGTYSNKSISIPVKIEQKIVKITVDPAVLEMNIKNTKSIKATGYTAAGKTVNLSSGMNWTSSDTNVASVKGTSVKALTEGSAVLSGSYQGISVTVKVSVVPKLTKLKVSESQIKLSPGSTATVSVTAEYDTGKTANVTGSVVWTSSKPSVASISQSGGIAANSKGTAFLKGKFGGKTVSVTVTVK</sequence>
<dbReference type="SMART" id="SM00635">
    <property type="entry name" value="BID_2"/>
    <property type="match status" value="8"/>
</dbReference>
<keyword evidence="1" id="KW-0732">Signal</keyword>
<dbReference type="InterPro" id="IPR003343">
    <property type="entry name" value="Big_2"/>
</dbReference>
<evidence type="ECO:0000313" key="3">
    <source>
        <dbReference type="EMBL" id="AIQ13973.1"/>
    </source>
</evidence>
<gene>
    <name evidence="3" type="ORF">PDUR_20185</name>
</gene>
<feature type="domain" description="BIG2" evidence="2">
    <location>
        <begin position="574"/>
        <end position="654"/>
    </location>
</feature>
<dbReference type="Gene3D" id="2.60.40.1080">
    <property type="match status" value="8"/>
</dbReference>
<feature type="domain" description="BIG2" evidence="2">
    <location>
        <begin position="231"/>
        <end position="297"/>
    </location>
</feature>
<feature type="domain" description="BIG2" evidence="2">
    <location>
        <begin position="301"/>
        <end position="385"/>
    </location>
</feature>
<feature type="domain" description="BIG2" evidence="2">
    <location>
        <begin position="120"/>
        <end position="206"/>
    </location>
</feature>
<feature type="domain" description="BIG2" evidence="2">
    <location>
        <begin position="33"/>
        <end position="116"/>
    </location>
</feature>
<feature type="domain" description="BIG2" evidence="2">
    <location>
        <begin position="484"/>
        <end position="570"/>
    </location>
</feature>
<dbReference type="SUPFAM" id="SSF49373">
    <property type="entry name" value="Invasin/intimin cell-adhesion fragments"/>
    <property type="match status" value="4"/>
</dbReference>
<name>A0A089HUF9_PAEDU</name>
<dbReference type="eggNOG" id="COG5492">
    <property type="taxonomic scope" value="Bacteria"/>
</dbReference>
<feature type="chain" id="PRO_5001843134" description="BIG2 domain-containing protein" evidence="1">
    <location>
        <begin position="30"/>
        <end position="741"/>
    </location>
</feature>
<feature type="domain" description="BIG2" evidence="2">
    <location>
        <begin position="658"/>
        <end position="739"/>
    </location>
</feature>
<organism evidence="3 4">
    <name type="scientific">Paenibacillus durus</name>
    <name type="common">Paenibacillus azotofixans</name>
    <dbReference type="NCBI Taxonomy" id="44251"/>
    <lineage>
        <taxon>Bacteria</taxon>
        <taxon>Bacillati</taxon>
        <taxon>Bacillota</taxon>
        <taxon>Bacilli</taxon>
        <taxon>Bacillales</taxon>
        <taxon>Paenibacillaceae</taxon>
        <taxon>Paenibacillus</taxon>
    </lineage>
</organism>
<proteinExistence type="predicted"/>
<dbReference type="InterPro" id="IPR008964">
    <property type="entry name" value="Invasin/intimin_cell_adhesion"/>
</dbReference>
<dbReference type="EMBL" id="CP009288">
    <property type="protein sequence ID" value="AIQ13973.1"/>
    <property type="molecule type" value="Genomic_DNA"/>
</dbReference>
<feature type="signal peptide" evidence="1">
    <location>
        <begin position="1"/>
        <end position="29"/>
    </location>
</feature>
<evidence type="ECO:0000256" key="1">
    <source>
        <dbReference type="SAM" id="SignalP"/>
    </source>
</evidence>
<dbReference type="RefSeq" id="WP_042207767.1">
    <property type="nucleotide sequence ID" value="NZ_CP009288.1"/>
</dbReference>
<protein>
    <recommendedName>
        <fullName evidence="2">BIG2 domain-containing protein</fullName>
    </recommendedName>
</protein>
<dbReference type="OrthoDB" id="503324at2"/>
<keyword evidence="4" id="KW-1185">Reference proteome</keyword>
<dbReference type="Proteomes" id="UP000029409">
    <property type="component" value="Chromosome"/>
</dbReference>
<dbReference type="STRING" id="44251.PDUR_20185"/>
<accession>A0A089HUF9</accession>